<proteinExistence type="inferred from homology"/>
<feature type="transmembrane region" description="Helical" evidence="8">
    <location>
        <begin position="288"/>
        <end position="306"/>
    </location>
</feature>
<dbReference type="PANTHER" id="PTHR30294">
    <property type="entry name" value="MEMBRANE COMPONENT OF ABC TRANSPORTER YHHJ-RELATED"/>
    <property type="match status" value="1"/>
</dbReference>
<keyword evidence="4" id="KW-1003">Cell membrane</keyword>
<dbReference type="EMBL" id="QRBA01000022">
    <property type="protein sequence ID" value="RDS87727.1"/>
    <property type="molecule type" value="Genomic_DNA"/>
</dbReference>
<keyword evidence="3" id="KW-0813">Transport</keyword>
<name>A0A7Z6MRT0_PSEFL</name>
<evidence type="ECO:0000256" key="1">
    <source>
        <dbReference type="ARBA" id="ARBA00004651"/>
    </source>
</evidence>
<comment type="caution">
    <text evidence="10">The sequence shown here is derived from an EMBL/GenBank/DDBJ whole genome shotgun (WGS) entry which is preliminary data.</text>
</comment>
<evidence type="ECO:0000256" key="2">
    <source>
        <dbReference type="ARBA" id="ARBA00007783"/>
    </source>
</evidence>
<dbReference type="PANTHER" id="PTHR30294:SF47">
    <property type="entry name" value="INNER MEMBRANE TRANSPORT PERMEASE YHHJ"/>
    <property type="match status" value="1"/>
</dbReference>
<evidence type="ECO:0000256" key="4">
    <source>
        <dbReference type="ARBA" id="ARBA00022475"/>
    </source>
</evidence>
<gene>
    <name evidence="10" type="ORF">DL347_28780</name>
</gene>
<keyword evidence="7 8" id="KW-0472">Membrane</keyword>
<evidence type="ECO:0000259" key="9">
    <source>
        <dbReference type="PROSITE" id="PS51012"/>
    </source>
</evidence>
<feature type="transmembrane region" description="Helical" evidence="8">
    <location>
        <begin position="24"/>
        <end position="41"/>
    </location>
</feature>
<dbReference type="Gene3D" id="3.40.1710.10">
    <property type="entry name" value="abc type-2 transporter like domain"/>
    <property type="match status" value="1"/>
</dbReference>
<comment type="subcellular location">
    <subcellularLocation>
        <location evidence="1">Cell membrane</location>
        <topology evidence="1">Multi-pass membrane protein</topology>
    </subcellularLocation>
</comment>
<dbReference type="PROSITE" id="PS51012">
    <property type="entry name" value="ABC_TM2"/>
    <property type="match status" value="1"/>
</dbReference>
<feature type="transmembrane region" description="Helical" evidence="8">
    <location>
        <begin position="257"/>
        <end position="281"/>
    </location>
</feature>
<dbReference type="GO" id="GO:0140359">
    <property type="term" value="F:ABC-type transporter activity"/>
    <property type="evidence" value="ECO:0007669"/>
    <property type="project" value="InterPro"/>
</dbReference>
<keyword evidence="6 8" id="KW-1133">Transmembrane helix</keyword>
<dbReference type="Pfam" id="PF12698">
    <property type="entry name" value="ABC2_membrane_3"/>
    <property type="match status" value="1"/>
</dbReference>
<evidence type="ECO:0000313" key="10">
    <source>
        <dbReference type="EMBL" id="RDS87727.1"/>
    </source>
</evidence>
<evidence type="ECO:0000256" key="6">
    <source>
        <dbReference type="ARBA" id="ARBA00022989"/>
    </source>
</evidence>
<evidence type="ECO:0000256" key="8">
    <source>
        <dbReference type="SAM" id="Phobius"/>
    </source>
</evidence>
<protein>
    <submittedName>
        <fullName evidence="10">ABC transporter permease</fullName>
    </submittedName>
</protein>
<dbReference type="Proteomes" id="UP000255541">
    <property type="component" value="Unassembled WGS sequence"/>
</dbReference>
<accession>A0A7Z6MRT0</accession>
<feature type="transmembrane region" description="Helical" evidence="8">
    <location>
        <begin position="221"/>
        <end position="245"/>
    </location>
</feature>
<dbReference type="InterPro" id="IPR051449">
    <property type="entry name" value="ABC-2_transporter_component"/>
</dbReference>
<evidence type="ECO:0000313" key="11">
    <source>
        <dbReference type="Proteomes" id="UP000255541"/>
    </source>
</evidence>
<dbReference type="InterPro" id="IPR047817">
    <property type="entry name" value="ABC2_TM_bact-type"/>
</dbReference>
<reference evidence="10 11" key="1">
    <citation type="submission" date="2018-07" db="EMBL/GenBank/DDBJ databases">
        <title>Draft Genome Sequence of Pseudomonas fluorescens AHK-1 associated with canker disease of kiwifruit.</title>
        <authorList>
            <person name="Wu Z."/>
        </authorList>
    </citation>
    <scope>NUCLEOTIDE SEQUENCE [LARGE SCALE GENOMIC DNA]</scope>
    <source>
        <strain evidence="10 11">AHK-1</strain>
    </source>
</reference>
<sequence length="375" mass="41059">MWQKLSNIYRLGIKELWSLWRDPIMLILIVFTFTFAVYSSASSMPETLNNAPIAIVDEDNSQLSQRIASAFYAPQFTPPAMITQAEVDPGMDAGIYTFVLVIPANFQSDVLAGRPAEIQLNTDATRMTQAFTGSGFVQQVVMGEIGEFANRYRGSGALPVELELRARFNPGLDKSWFGSLAQIIDQITMLSIILTGAALIREREHGTIEHLLVMPVTPLEIMMAKVWAMGLVVLVSAALSLQFVVRGLLDVPVQGSVVLFFAGAALHLFATTSLGIFMATIARNMPQFGMLVVLVLLPLQMLSGGSTPRESMPELVQTLMLAAPTTHFVELGQAILFRGAGLEVVWKQFLALLVIGVALFAFSLTRFRKTISQMA</sequence>
<comment type="similarity">
    <text evidence="2">Belongs to the ABC-2 integral membrane protein family.</text>
</comment>
<evidence type="ECO:0000256" key="5">
    <source>
        <dbReference type="ARBA" id="ARBA00022692"/>
    </source>
</evidence>
<evidence type="ECO:0000256" key="7">
    <source>
        <dbReference type="ARBA" id="ARBA00023136"/>
    </source>
</evidence>
<dbReference type="GO" id="GO:0005886">
    <property type="term" value="C:plasma membrane"/>
    <property type="evidence" value="ECO:0007669"/>
    <property type="project" value="UniProtKB-SubCell"/>
</dbReference>
<dbReference type="AlphaFoldDB" id="A0A7Z6MRT0"/>
<keyword evidence="5 8" id="KW-0812">Transmembrane</keyword>
<evidence type="ECO:0000256" key="3">
    <source>
        <dbReference type="ARBA" id="ARBA00022448"/>
    </source>
</evidence>
<feature type="domain" description="ABC transmembrane type-2" evidence="9">
    <location>
        <begin position="134"/>
        <end position="370"/>
    </location>
</feature>
<dbReference type="InterPro" id="IPR013525">
    <property type="entry name" value="ABC2_TM"/>
</dbReference>
<dbReference type="RefSeq" id="WP_115488729.1">
    <property type="nucleotide sequence ID" value="NZ_QRBA01000022.1"/>
</dbReference>
<organism evidence="10 11">
    <name type="scientific">Pseudomonas fluorescens</name>
    <dbReference type="NCBI Taxonomy" id="294"/>
    <lineage>
        <taxon>Bacteria</taxon>
        <taxon>Pseudomonadati</taxon>
        <taxon>Pseudomonadota</taxon>
        <taxon>Gammaproteobacteria</taxon>
        <taxon>Pseudomonadales</taxon>
        <taxon>Pseudomonadaceae</taxon>
        <taxon>Pseudomonas</taxon>
    </lineage>
</organism>
<feature type="transmembrane region" description="Helical" evidence="8">
    <location>
        <begin position="345"/>
        <end position="364"/>
    </location>
</feature>